<dbReference type="InterPro" id="IPR006671">
    <property type="entry name" value="Cyclin_N"/>
</dbReference>
<evidence type="ECO:0000259" key="6">
    <source>
        <dbReference type="SMART" id="SM00385"/>
    </source>
</evidence>
<keyword evidence="9" id="KW-1185">Reference proteome</keyword>
<dbReference type="GO" id="GO:0051301">
    <property type="term" value="P:cell division"/>
    <property type="evidence" value="ECO:0007669"/>
    <property type="project" value="UniProtKB-KW"/>
</dbReference>
<dbReference type="Pfam" id="PF02984">
    <property type="entry name" value="Cyclin_C"/>
    <property type="match status" value="1"/>
</dbReference>
<evidence type="ECO:0008006" key="10">
    <source>
        <dbReference type="Google" id="ProtNLM"/>
    </source>
</evidence>
<dbReference type="InterPro" id="IPR048258">
    <property type="entry name" value="Cyclins_cyclin-box"/>
</dbReference>
<dbReference type="InterPro" id="IPR039361">
    <property type="entry name" value="Cyclin"/>
</dbReference>
<dbReference type="SMART" id="SM00385">
    <property type="entry name" value="CYCLIN"/>
    <property type="match status" value="2"/>
</dbReference>
<dbReference type="PROSITE" id="PS00292">
    <property type="entry name" value="CYCLINS"/>
    <property type="match status" value="1"/>
</dbReference>
<dbReference type="EMBL" id="JABFDY010000011">
    <property type="protein sequence ID" value="KAF7701148.1"/>
    <property type="molecule type" value="Genomic_DNA"/>
</dbReference>
<dbReference type="OrthoDB" id="5590282at2759"/>
<proteinExistence type="inferred from homology"/>
<dbReference type="FunFam" id="1.10.472.10:FF:000001">
    <property type="entry name" value="G2/mitotic-specific cyclin"/>
    <property type="match status" value="1"/>
</dbReference>
<organism evidence="8 9">
    <name type="scientific">Silurus meridionalis</name>
    <name type="common">Southern catfish</name>
    <name type="synonym">Silurus soldatovi meridionalis</name>
    <dbReference type="NCBI Taxonomy" id="175797"/>
    <lineage>
        <taxon>Eukaryota</taxon>
        <taxon>Metazoa</taxon>
        <taxon>Chordata</taxon>
        <taxon>Craniata</taxon>
        <taxon>Vertebrata</taxon>
        <taxon>Euteleostomi</taxon>
        <taxon>Actinopterygii</taxon>
        <taxon>Neopterygii</taxon>
        <taxon>Teleostei</taxon>
        <taxon>Ostariophysi</taxon>
        <taxon>Siluriformes</taxon>
        <taxon>Siluridae</taxon>
        <taxon>Silurus</taxon>
    </lineage>
</organism>
<dbReference type="SMART" id="SM01332">
    <property type="entry name" value="Cyclin_C"/>
    <property type="match status" value="1"/>
</dbReference>
<name>A0A8T0B437_SILME</name>
<accession>A0A8T0B437</accession>
<feature type="domain" description="Cyclin-like" evidence="6">
    <location>
        <begin position="278"/>
        <end position="360"/>
    </location>
</feature>
<dbReference type="InterPro" id="IPR013763">
    <property type="entry name" value="Cyclin-like_dom"/>
</dbReference>
<evidence type="ECO:0000313" key="8">
    <source>
        <dbReference type="EMBL" id="KAF7701148.1"/>
    </source>
</evidence>
<protein>
    <recommendedName>
        <fullName evidence="10">Cyclin A1</fullName>
    </recommendedName>
</protein>
<feature type="domain" description="Cyclin-like" evidence="6">
    <location>
        <begin position="181"/>
        <end position="265"/>
    </location>
</feature>
<feature type="domain" description="Cyclin C-terminal" evidence="7">
    <location>
        <begin position="274"/>
        <end position="391"/>
    </location>
</feature>
<dbReference type="Gene3D" id="1.10.472.10">
    <property type="entry name" value="Cyclin-like"/>
    <property type="match status" value="2"/>
</dbReference>
<keyword evidence="4" id="KW-0131">Cell cycle</keyword>
<comment type="caution">
    <text evidence="8">The sequence shown here is derived from an EMBL/GenBank/DDBJ whole genome shotgun (WGS) entry which is preliminary data.</text>
</comment>
<dbReference type="SUPFAM" id="SSF47954">
    <property type="entry name" value="Cyclin-like"/>
    <property type="match status" value="2"/>
</dbReference>
<reference evidence="8" key="1">
    <citation type="submission" date="2020-08" db="EMBL/GenBank/DDBJ databases">
        <title>Chromosome-level assembly of Southern catfish (Silurus meridionalis) provides insights into visual adaptation to the nocturnal and benthic lifestyles.</title>
        <authorList>
            <person name="Zhang Y."/>
            <person name="Wang D."/>
            <person name="Peng Z."/>
        </authorList>
    </citation>
    <scope>NUCLEOTIDE SEQUENCE</scope>
    <source>
        <strain evidence="8">SWU-2019-XX</strain>
        <tissue evidence="8">Muscle</tissue>
    </source>
</reference>
<dbReference type="InterPro" id="IPR004367">
    <property type="entry name" value="Cyclin_C-dom"/>
</dbReference>
<comment type="similarity">
    <text evidence="1">Belongs to the cyclin family. Cyclin AB subfamily.</text>
</comment>
<keyword evidence="3 5" id="KW-0195">Cyclin</keyword>
<evidence type="ECO:0000256" key="1">
    <source>
        <dbReference type="ARBA" id="ARBA00006955"/>
    </source>
</evidence>
<dbReference type="InterPro" id="IPR036915">
    <property type="entry name" value="Cyclin-like_sf"/>
</dbReference>
<evidence type="ECO:0000256" key="4">
    <source>
        <dbReference type="ARBA" id="ARBA00023306"/>
    </source>
</evidence>
<evidence type="ECO:0000256" key="5">
    <source>
        <dbReference type="RuleBase" id="RU000383"/>
    </source>
</evidence>
<dbReference type="PANTHER" id="PTHR10177">
    <property type="entry name" value="CYCLINS"/>
    <property type="match status" value="1"/>
</dbReference>
<evidence type="ECO:0000313" key="9">
    <source>
        <dbReference type="Proteomes" id="UP000606274"/>
    </source>
</evidence>
<evidence type="ECO:0000256" key="2">
    <source>
        <dbReference type="ARBA" id="ARBA00022618"/>
    </source>
</evidence>
<keyword evidence="2" id="KW-0132">Cell division</keyword>
<dbReference type="Proteomes" id="UP000606274">
    <property type="component" value="Unassembled WGS sequence"/>
</dbReference>
<evidence type="ECO:0000256" key="3">
    <source>
        <dbReference type="ARBA" id="ARBA00023127"/>
    </source>
</evidence>
<sequence>MSFSGLAPFASQENISAQGRVDGPCVKAGQRVVLGVLTENDHHRRSNHGVPAKHGSALHNVSGHDNDSYHWSSSAFGIRVAEPIVERAVKPIGDHLISLNPSELQILTAVNDLTSGSSLDASMQSLPEEGAATSEEILSAAEYADDIHNHLRESELRYRPKPGYMSKQPDITNCMRVILVDWLVEVSEEYKLCSETVYLAVNYLDRFLSCMSVLRGKLQLVGTAAILLAAKYEEIYPPEVDEFVYITDDTYTKKQLLRMEHLMLKVLSFDMTAPTSHQFLLQYILEGDVCVKTANLALYISELSLLEVDPFLQFLPSMIAAAAYCLANYTLNKALWPDSLHAFTGYTLAEIALCLLQLHQLHLTAGSLPQQAICEKYRSTKYCSVSLIKPVDCLPLH</sequence>
<gene>
    <name evidence="8" type="ORF">HF521_002313</name>
</gene>
<dbReference type="Pfam" id="PF00134">
    <property type="entry name" value="Cyclin_N"/>
    <property type="match status" value="1"/>
</dbReference>
<dbReference type="AlphaFoldDB" id="A0A8T0B437"/>
<evidence type="ECO:0000259" key="7">
    <source>
        <dbReference type="SMART" id="SM01332"/>
    </source>
</evidence>